<name>A0AAF0GH52_9CAUD</name>
<evidence type="ECO:0000313" key="1">
    <source>
        <dbReference type="EMBL" id="WGH21020.1"/>
    </source>
</evidence>
<sequence>MLGVAEYPEHPPALKSMIGLLTAGGFTPAHDDVPKIRPDLFYRVELIGGDEHRTGAMSFPVFAFQVYATTTGIAEAQSGKLLAYLKSQQYRALGDVQYRDWSTVGLPVPFPDPRVSDRRRWQLTGSFGLSWYRR</sequence>
<accession>A0AAF0GH52</accession>
<dbReference type="RefSeq" id="YP_010842417.1">
    <property type="nucleotide sequence ID" value="NC_079140.1"/>
</dbReference>
<protein>
    <submittedName>
        <fullName evidence="1">Tail terminator</fullName>
    </submittedName>
</protein>
<dbReference type="Proteomes" id="UP001223098">
    <property type="component" value="Segment"/>
</dbReference>
<proteinExistence type="predicted"/>
<reference evidence="1 2" key="1">
    <citation type="submission" date="2023-03" db="EMBL/GenBank/DDBJ databases">
        <authorList>
            <person name="McGarrah C.E.E."/>
            <person name="Algarin-Martinez E.D."/>
            <person name="Cavasini M.E.D."/>
            <person name="Correa V."/>
            <person name="Danielson D.F."/>
            <person name="Dean W.R."/>
            <person name="French J.L."/>
            <person name="Gaskin N."/>
            <person name="Jain U."/>
            <person name="Janvier J."/>
            <person name="Macumber B.M."/>
            <person name="Martini F.K."/>
            <person name="Mazzei S.G."/>
            <person name="Mujica J.M."/>
            <person name="Odegaard O."/>
            <person name="Quarterman C."/>
            <person name="Rand T.M."/>
            <person name="Seidensticker N.S."/>
            <person name="Serrano T."/>
            <person name="Soltys A."/>
            <person name="Ungrey M.D."/>
            <person name="Pollenz R.S."/>
            <person name="Russell D.A."/>
            <person name="Jacobs-Sera D."/>
            <person name="Hatfull G.F."/>
        </authorList>
    </citation>
    <scope>NUCLEOTIDE SEQUENCE [LARGE SCALE GENOMIC DNA]</scope>
</reference>
<dbReference type="GeneID" id="80559208"/>
<dbReference type="EMBL" id="OQ709211">
    <property type="protein sequence ID" value="WGH21020.1"/>
    <property type="molecule type" value="Genomic_DNA"/>
</dbReference>
<gene>
    <name evidence="1" type="primary">14</name>
    <name evidence="1" type="ORF">SEA_AZIRA_14</name>
</gene>
<dbReference type="KEGG" id="vg:80559208"/>
<evidence type="ECO:0000313" key="2">
    <source>
        <dbReference type="Proteomes" id="UP001223098"/>
    </source>
</evidence>
<keyword evidence="2" id="KW-1185">Reference proteome</keyword>
<organism evidence="1 2">
    <name type="scientific">Gordonia phage Azira</name>
    <dbReference type="NCBI Taxonomy" id="3035369"/>
    <lineage>
        <taxon>Viruses</taxon>
        <taxon>Duplodnaviria</taxon>
        <taxon>Heunggongvirae</taxon>
        <taxon>Uroviricota</taxon>
        <taxon>Caudoviricetes</taxon>
        <taxon>Aziravirus</taxon>
        <taxon>Aziravirus azira</taxon>
    </lineage>
</organism>